<dbReference type="InterPro" id="IPR035965">
    <property type="entry name" value="PAS-like_dom_sf"/>
</dbReference>
<keyword evidence="4" id="KW-1185">Reference proteome</keyword>
<dbReference type="Gene3D" id="3.30.70.270">
    <property type="match status" value="1"/>
</dbReference>
<dbReference type="InterPro" id="IPR000160">
    <property type="entry name" value="GGDEF_dom"/>
</dbReference>
<protein>
    <submittedName>
        <fullName evidence="3">Cyclic di-GMP phosphodiesterase Gmr</fullName>
        <ecNumber evidence="3">3.1.4.52</ecNumber>
    </submittedName>
</protein>
<dbReference type="SUPFAM" id="SSF55073">
    <property type="entry name" value="Nucleotide cyclase"/>
    <property type="match status" value="1"/>
</dbReference>
<dbReference type="OrthoDB" id="315417at2"/>
<dbReference type="PROSITE" id="PS50113">
    <property type="entry name" value="PAC"/>
    <property type="match status" value="1"/>
</dbReference>
<gene>
    <name evidence="3" type="primary">gmr_5</name>
    <name evidence="3" type="ORF">SPDO_26060</name>
</gene>
<dbReference type="Gene3D" id="3.30.450.20">
    <property type="entry name" value="PAS domain"/>
    <property type="match status" value="1"/>
</dbReference>
<dbReference type="InterPro" id="IPR003018">
    <property type="entry name" value="GAF"/>
</dbReference>
<name>A0A245ZG96_9SPHN</name>
<dbReference type="SMART" id="SM00267">
    <property type="entry name" value="GGDEF"/>
    <property type="match status" value="1"/>
</dbReference>
<dbReference type="SUPFAM" id="SSF55781">
    <property type="entry name" value="GAF domain-like"/>
    <property type="match status" value="1"/>
</dbReference>
<dbReference type="PANTHER" id="PTHR43102">
    <property type="entry name" value="SLR1143 PROTEIN"/>
    <property type="match status" value="1"/>
</dbReference>
<dbReference type="PROSITE" id="PS50887">
    <property type="entry name" value="GGDEF"/>
    <property type="match status" value="1"/>
</dbReference>
<evidence type="ECO:0000313" key="4">
    <source>
        <dbReference type="Proteomes" id="UP000197290"/>
    </source>
</evidence>
<dbReference type="NCBIfam" id="TIGR00254">
    <property type="entry name" value="GGDEF"/>
    <property type="match status" value="1"/>
</dbReference>
<dbReference type="EC" id="3.1.4.52" evidence="3"/>
<dbReference type="InterPro" id="IPR000700">
    <property type="entry name" value="PAS-assoc_C"/>
</dbReference>
<dbReference type="RefSeq" id="WP_088367933.1">
    <property type="nucleotide sequence ID" value="NZ_NBBI01000005.1"/>
</dbReference>
<dbReference type="CDD" id="cd01949">
    <property type="entry name" value="GGDEF"/>
    <property type="match status" value="1"/>
</dbReference>
<evidence type="ECO:0000259" key="1">
    <source>
        <dbReference type="PROSITE" id="PS50113"/>
    </source>
</evidence>
<evidence type="ECO:0000313" key="3">
    <source>
        <dbReference type="EMBL" id="OWK28771.1"/>
    </source>
</evidence>
<dbReference type="InterPro" id="IPR029016">
    <property type="entry name" value="GAF-like_dom_sf"/>
</dbReference>
<keyword evidence="3" id="KW-0378">Hydrolase</keyword>
<feature type="domain" description="PAC" evidence="1">
    <location>
        <begin position="259"/>
        <end position="310"/>
    </location>
</feature>
<comment type="caution">
    <text evidence="3">The sequence shown here is derived from an EMBL/GenBank/DDBJ whole genome shotgun (WGS) entry which is preliminary data.</text>
</comment>
<dbReference type="Gene3D" id="3.30.450.40">
    <property type="match status" value="1"/>
</dbReference>
<dbReference type="AlphaFoldDB" id="A0A245ZG96"/>
<dbReference type="SMART" id="SM00065">
    <property type="entry name" value="GAF"/>
    <property type="match status" value="1"/>
</dbReference>
<sequence length="496" mass="54123">MFPLHEEERLAALRSLQVMDTPPEAEFDAIVQAARHIFDSRMAYVSLVDADRQWFKARCGLDVPETAREVSICQHAIMADAMLVIPDTHADPRVAWSPVVTGEPFVRSYAGVPLRHSQAQGGARYPIGTLCIADDRLLDLTPDKLELLEGLAGVIEGLLDARRARTESLKLALSRQEALIESERAQRILQQAERMARIGSWQLDLATNDTHWSAQTYAIHQLAVGDKPDLEQALLHYPPTDREMLRTALDACAATGQSWDLEADLVNAQGIMRRVRLMGEAEVRADKIVAVIGVIQDITERYKIERRLREFALTDELTGLASRRAFNETLDEALASASAEDTALAIAIIDLDRFKEVNDRLGHPAGDEVLRAMAAKLGAADHLGDYLAARLGGDEFVVMLRGSHATERLADGITQLLTDLRHTVYGEGADPHVGITVSATIGACTRTARHADRPALMKAADEALYTAKRANRGTGAIAGNDAVLVPHKAATASAHA</sequence>
<dbReference type="SUPFAM" id="SSF55785">
    <property type="entry name" value="PYP-like sensor domain (PAS domain)"/>
    <property type="match status" value="1"/>
</dbReference>
<dbReference type="Pfam" id="PF00990">
    <property type="entry name" value="GGDEF"/>
    <property type="match status" value="1"/>
</dbReference>
<dbReference type="GO" id="GO:0071111">
    <property type="term" value="F:cyclic-guanylate-specific phosphodiesterase activity"/>
    <property type="evidence" value="ECO:0007669"/>
    <property type="project" value="UniProtKB-EC"/>
</dbReference>
<dbReference type="Proteomes" id="UP000197290">
    <property type="component" value="Unassembled WGS sequence"/>
</dbReference>
<reference evidence="3 4" key="1">
    <citation type="submission" date="2017-03" db="EMBL/GenBank/DDBJ databases">
        <title>Genome sequence of Sphingomonas dokdonensis DSM 21029.</title>
        <authorList>
            <person name="Poehlein A."/>
            <person name="Wuebbeler J.H."/>
            <person name="Steinbuechel A."/>
            <person name="Daniel R."/>
        </authorList>
    </citation>
    <scope>NUCLEOTIDE SEQUENCE [LARGE SCALE GENOMIC DNA]</scope>
    <source>
        <strain evidence="3 4">DSM 21029</strain>
    </source>
</reference>
<organism evidence="3 4">
    <name type="scientific">Sphingomonas dokdonensis</name>
    <dbReference type="NCBI Taxonomy" id="344880"/>
    <lineage>
        <taxon>Bacteria</taxon>
        <taxon>Pseudomonadati</taxon>
        <taxon>Pseudomonadota</taxon>
        <taxon>Alphaproteobacteria</taxon>
        <taxon>Sphingomonadales</taxon>
        <taxon>Sphingomonadaceae</taxon>
        <taxon>Sphingomonas</taxon>
    </lineage>
</organism>
<evidence type="ECO:0000259" key="2">
    <source>
        <dbReference type="PROSITE" id="PS50887"/>
    </source>
</evidence>
<dbReference type="EMBL" id="NBBI01000005">
    <property type="protein sequence ID" value="OWK28771.1"/>
    <property type="molecule type" value="Genomic_DNA"/>
</dbReference>
<dbReference type="PANTHER" id="PTHR43102:SF2">
    <property type="entry name" value="GAF DOMAIN-CONTAINING PROTEIN"/>
    <property type="match status" value="1"/>
</dbReference>
<dbReference type="Pfam" id="PF01590">
    <property type="entry name" value="GAF"/>
    <property type="match status" value="1"/>
</dbReference>
<dbReference type="InterPro" id="IPR029787">
    <property type="entry name" value="Nucleotide_cyclase"/>
</dbReference>
<accession>A0A245ZG96</accession>
<proteinExistence type="predicted"/>
<feature type="domain" description="GGDEF" evidence="2">
    <location>
        <begin position="342"/>
        <end position="482"/>
    </location>
</feature>
<dbReference type="InterPro" id="IPR043128">
    <property type="entry name" value="Rev_trsase/Diguanyl_cyclase"/>
</dbReference>